<dbReference type="RefSeq" id="WP_145083664.1">
    <property type="nucleotide sequence ID" value="NZ_CP036298.1"/>
</dbReference>
<keyword evidence="2" id="KW-1185">Reference proteome</keyword>
<dbReference type="AlphaFoldDB" id="A0A518GEF1"/>
<gene>
    <name evidence="1" type="ORF">Q31a_53610</name>
</gene>
<name>A0A518GEF1_9BACT</name>
<proteinExistence type="predicted"/>
<sequence>MNRLKMLVLAIATLAVPRLHGDESEKQPSFSVGDRAPSSAVARFVTGPWADPQPRVACPVLLNRKSPKVAVYTRAVTPAVVELLKALDAVVAEQDALKWSFVLVSHENDPRPTDEEFNAQLKELELLASKQSLRSLSLGVLERAPVPAQVVRRKLKLGFLEQGETIVALIAPPESSKRSFAELHYVHRFHADDISANKLDEVVVDLRNACSKTLQNDADAVGDSP</sequence>
<evidence type="ECO:0000313" key="1">
    <source>
        <dbReference type="EMBL" id="QDV26981.1"/>
    </source>
</evidence>
<dbReference type="KEGG" id="ahel:Q31a_53610"/>
<organism evidence="1 2">
    <name type="scientific">Aureliella helgolandensis</name>
    <dbReference type="NCBI Taxonomy" id="2527968"/>
    <lineage>
        <taxon>Bacteria</taxon>
        <taxon>Pseudomonadati</taxon>
        <taxon>Planctomycetota</taxon>
        <taxon>Planctomycetia</taxon>
        <taxon>Pirellulales</taxon>
        <taxon>Pirellulaceae</taxon>
        <taxon>Aureliella</taxon>
    </lineage>
</organism>
<evidence type="ECO:0000313" key="2">
    <source>
        <dbReference type="Proteomes" id="UP000318017"/>
    </source>
</evidence>
<protein>
    <submittedName>
        <fullName evidence="1">Uncharacterized protein</fullName>
    </submittedName>
</protein>
<dbReference type="Proteomes" id="UP000318017">
    <property type="component" value="Chromosome"/>
</dbReference>
<reference evidence="1 2" key="1">
    <citation type="submission" date="2019-02" db="EMBL/GenBank/DDBJ databases">
        <title>Deep-cultivation of Planctomycetes and their phenomic and genomic characterization uncovers novel biology.</title>
        <authorList>
            <person name="Wiegand S."/>
            <person name="Jogler M."/>
            <person name="Boedeker C."/>
            <person name="Pinto D."/>
            <person name="Vollmers J."/>
            <person name="Rivas-Marin E."/>
            <person name="Kohn T."/>
            <person name="Peeters S.H."/>
            <person name="Heuer A."/>
            <person name="Rast P."/>
            <person name="Oberbeckmann S."/>
            <person name="Bunk B."/>
            <person name="Jeske O."/>
            <person name="Meyerdierks A."/>
            <person name="Storesund J.E."/>
            <person name="Kallscheuer N."/>
            <person name="Luecker S."/>
            <person name="Lage O.M."/>
            <person name="Pohl T."/>
            <person name="Merkel B.J."/>
            <person name="Hornburger P."/>
            <person name="Mueller R.-W."/>
            <person name="Bruemmer F."/>
            <person name="Labrenz M."/>
            <person name="Spormann A.M."/>
            <person name="Op den Camp H."/>
            <person name="Overmann J."/>
            <person name="Amann R."/>
            <person name="Jetten M.S.M."/>
            <person name="Mascher T."/>
            <person name="Medema M.H."/>
            <person name="Devos D.P."/>
            <person name="Kaster A.-K."/>
            <person name="Ovreas L."/>
            <person name="Rohde M."/>
            <person name="Galperin M.Y."/>
            <person name="Jogler C."/>
        </authorList>
    </citation>
    <scope>NUCLEOTIDE SEQUENCE [LARGE SCALE GENOMIC DNA]</scope>
    <source>
        <strain evidence="1 2">Q31a</strain>
    </source>
</reference>
<dbReference type="EMBL" id="CP036298">
    <property type="protein sequence ID" value="QDV26981.1"/>
    <property type="molecule type" value="Genomic_DNA"/>
</dbReference>
<accession>A0A518GEF1</accession>